<comment type="caution">
    <text evidence="1">The sequence shown here is derived from an EMBL/GenBank/DDBJ whole genome shotgun (WGS) entry which is preliminary data.</text>
</comment>
<proteinExistence type="predicted"/>
<reference evidence="1 2" key="1">
    <citation type="journal article" date="2024" name="Proc. Natl. Acad. Sci. U.S.A.">
        <title>The genetic regulatory architecture and epigenomic basis for age-related changes in rattlesnake venom.</title>
        <authorList>
            <person name="Hogan M.P."/>
            <person name="Holding M.L."/>
            <person name="Nystrom G.S."/>
            <person name="Colston T.J."/>
            <person name="Bartlett D.A."/>
            <person name="Mason A.J."/>
            <person name="Ellsworth S.A."/>
            <person name="Rautsaw R.M."/>
            <person name="Lawrence K.C."/>
            <person name="Strickland J.L."/>
            <person name="He B."/>
            <person name="Fraser P."/>
            <person name="Margres M.J."/>
            <person name="Gilbert D.M."/>
            <person name="Gibbs H.L."/>
            <person name="Parkinson C.L."/>
            <person name="Rokyta D.R."/>
        </authorList>
    </citation>
    <scope>NUCLEOTIDE SEQUENCE [LARGE SCALE GENOMIC DNA]</scope>
    <source>
        <strain evidence="1">DRR0105</strain>
    </source>
</reference>
<accession>A0AAW1B9M4</accession>
<evidence type="ECO:0000313" key="1">
    <source>
        <dbReference type="EMBL" id="KAK9398644.1"/>
    </source>
</evidence>
<keyword evidence="2" id="KW-1185">Reference proteome</keyword>
<organism evidence="1 2">
    <name type="scientific">Crotalus adamanteus</name>
    <name type="common">Eastern diamondback rattlesnake</name>
    <dbReference type="NCBI Taxonomy" id="8729"/>
    <lineage>
        <taxon>Eukaryota</taxon>
        <taxon>Metazoa</taxon>
        <taxon>Chordata</taxon>
        <taxon>Craniata</taxon>
        <taxon>Vertebrata</taxon>
        <taxon>Euteleostomi</taxon>
        <taxon>Lepidosauria</taxon>
        <taxon>Squamata</taxon>
        <taxon>Bifurcata</taxon>
        <taxon>Unidentata</taxon>
        <taxon>Episquamata</taxon>
        <taxon>Toxicofera</taxon>
        <taxon>Serpentes</taxon>
        <taxon>Colubroidea</taxon>
        <taxon>Viperidae</taxon>
        <taxon>Crotalinae</taxon>
        <taxon>Crotalus</taxon>
    </lineage>
</organism>
<dbReference type="AlphaFoldDB" id="A0AAW1B9M4"/>
<gene>
    <name evidence="1" type="ORF">NXF25_013613</name>
</gene>
<evidence type="ECO:0000313" key="2">
    <source>
        <dbReference type="Proteomes" id="UP001474421"/>
    </source>
</evidence>
<protein>
    <submittedName>
        <fullName evidence="1">Uncharacterized protein</fullName>
    </submittedName>
</protein>
<dbReference type="EMBL" id="JAOTOJ010000007">
    <property type="protein sequence ID" value="KAK9398644.1"/>
    <property type="molecule type" value="Genomic_DNA"/>
</dbReference>
<sequence>MSCGMIQTATSVAVMEARAKNYFIYKASAALNASQEGVPVFTEKIPKIVVKNGKKACAVNASVWTLK</sequence>
<name>A0AAW1B9M4_CROAD</name>
<dbReference type="Proteomes" id="UP001474421">
    <property type="component" value="Unassembled WGS sequence"/>
</dbReference>